<dbReference type="AlphaFoldDB" id="A0AAJ0LW88"/>
<dbReference type="EMBL" id="JAWDJX010000003">
    <property type="protein sequence ID" value="KAK3057659.1"/>
    <property type="molecule type" value="Genomic_DNA"/>
</dbReference>
<reference evidence="1" key="1">
    <citation type="submission" date="2023-04" db="EMBL/GenBank/DDBJ databases">
        <title>Black Yeasts Isolated from many extreme environments.</title>
        <authorList>
            <person name="Coleine C."/>
            <person name="Stajich J.E."/>
            <person name="Selbmann L."/>
        </authorList>
    </citation>
    <scope>NUCLEOTIDE SEQUENCE</scope>
    <source>
        <strain evidence="1">CCFEE 5312</strain>
    </source>
</reference>
<proteinExistence type="predicted"/>
<dbReference type="Proteomes" id="UP001271007">
    <property type="component" value="Unassembled WGS sequence"/>
</dbReference>
<sequence length="285" mass="31668">MAKLWSERSASMLPYSLPRSLISSGFQAIIQSLGVEYAQEDAEQDAFQCSNSLTVKLCQERTVELQEHEQYREWFNGLSNFDLIIDCRSSGRSCTQLDTSVVAPILNQCRVRLQVQGAIVLTYVAGLRCLDSSVAIERPGCALIASLSAQLVEAITTDPILDLDLEEALEDIHSRASDGSRMIALCDLFKTFVYGVASSRVQAKVTEQLSIRIVVDGLDYLESEPTFTTFISLCRNLAMEAEHGELGRYVGFSYALIHPQHCRPQSEHKVTLLNLKILAQGSRRS</sequence>
<organism evidence="1 2">
    <name type="scientific">Extremus antarcticus</name>
    <dbReference type="NCBI Taxonomy" id="702011"/>
    <lineage>
        <taxon>Eukaryota</taxon>
        <taxon>Fungi</taxon>
        <taxon>Dikarya</taxon>
        <taxon>Ascomycota</taxon>
        <taxon>Pezizomycotina</taxon>
        <taxon>Dothideomycetes</taxon>
        <taxon>Dothideomycetidae</taxon>
        <taxon>Mycosphaerellales</taxon>
        <taxon>Extremaceae</taxon>
        <taxon>Extremus</taxon>
    </lineage>
</organism>
<accession>A0AAJ0LW88</accession>
<protein>
    <submittedName>
        <fullName evidence="1">Uncharacterized protein</fullName>
    </submittedName>
</protein>
<keyword evidence="2" id="KW-1185">Reference proteome</keyword>
<evidence type="ECO:0000313" key="1">
    <source>
        <dbReference type="EMBL" id="KAK3057659.1"/>
    </source>
</evidence>
<name>A0AAJ0LW88_9PEZI</name>
<comment type="caution">
    <text evidence="1">The sequence shown here is derived from an EMBL/GenBank/DDBJ whole genome shotgun (WGS) entry which is preliminary data.</text>
</comment>
<gene>
    <name evidence="1" type="ORF">LTR09_001843</name>
</gene>
<evidence type="ECO:0000313" key="2">
    <source>
        <dbReference type="Proteomes" id="UP001271007"/>
    </source>
</evidence>